<proteinExistence type="inferred from homology"/>
<dbReference type="Gene3D" id="3.10.20.30">
    <property type="match status" value="1"/>
</dbReference>
<evidence type="ECO:0000256" key="6">
    <source>
        <dbReference type="RuleBase" id="RU361182"/>
    </source>
</evidence>
<sequence length="94" mass="10756">MIQVFVDFSGGLEDLFGRQKELQLNIEEMSLRQLVFHLKDKHLQMKPELFVTGDGLRPGIIVLVNDTDWELIGKDLYQVQGQDRISFISTLHGG</sequence>
<evidence type="ECO:0000256" key="5">
    <source>
        <dbReference type="HAMAP-Rule" id="MF_03048"/>
    </source>
</evidence>
<dbReference type="GO" id="GO:0034227">
    <property type="term" value="P:tRNA thio-modification"/>
    <property type="evidence" value="ECO:0007669"/>
    <property type="project" value="UniProtKB-UniRule"/>
</dbReference>
<dbReference type="CDD" id="cd01764">
    <property type="entry name" value="Ubl_Urm1"/>
    <property type="match status" value="1"/>
</dbReference>
<gene>
    <name evidence="7" type="ORF">SteCoe_28484</name>
</gene>
<evidence type="ECO:0000256" key="1">
    <source>
        <dbReference type="ARBA" id="ARBA00022490"/>
    </source>
</evidence>
<comment type="similarity">
    <text evidence="5 6">Belongs to the URM1 family.</text>
</comment>
<dbReference type="SUPFAM" id="SSF54285">
    <property type="entry name" value="MoaD/ThiS"/>
    <property type="match status" value="1"/>
</dbReference>
<keyword evidence="1 5" id="KW-0963">Cytoplasm</keyword>
<dbReference type="GO" id="GO:0002098">
    <property type="term" value="P:tRNA wobble uridine modification"/>
    <property type="evidence" value="ECO:0007669"/>
    <property type="project" value="UniProtKB-UniRule"/>
</dbReference>
<dbReference type="Proteomes" id="UP000187209">
    <property type="component" value="Unassembled WGS sequence"/>
</dbReference>
<accession>A0A1R2B836</accession>
<dbReference type="GO" id="GO:0005829">
    <property type="term" value="C:cytosol"/>
    <property type="evidence" value="ECO:0007669"/>
    <property type="project" value="UniProtKB-UniRule"/>
</dbReference>
<name>A0A1R2B836_9CILI</name>
<keyword evidence="2 5" id="KW-1017">Isopeptide bond</keyword>
<dbReference type="UniPathway" id="UPA00988"/>
<dbReference type="GO" id="GO:0032447">
    <property type="term" value="P:protein urmylation"/>
    <property type="evidence" value="ECO:0007669"/>
    <property type="project" value="UniProtKB-UniRule"/>
</dbReference>
<evidence type="ECO:0000313" key="7">
    <source>
        <dbReference type="EMBL" id="OMJ72948.1"/>
    </source>
</evidence>
<evidence type="ECO:0000256" key="3">
    <source>
        <dbReference type="ARBA" id="ARBA00022694"/>
    </source>
</evidence>
<evidence type="ECO:0000256" key="2">
    <source>
        <dbReference type="ARBA" id="ARBA00022499"/>
    </source>
</evidence>
<comment type="PTM">
    <text evidence="5">C-terminal thiocarboxylation occurs in 2 steps, it is first acyl-adenylated (-COAMP) via the hesA/moeB/thiF part of the MOCS3/UBA4 homolog, then thiocarboxylated (-COSH) via the rhodanese domain of the MOCS3/UBA4 homolog.</text>
</comment>
<comment type="function">
    <text evidence="5">Acts as a sulfur carrier required for 2-thiolation of mcm(5)S(2)U at tRNA wobble positions of cytosolic tRNA(Lys), tRNA(Glu) and tRNA(Gln). Serves as sulfur donor in tRNA 2-thiolation reaction by being thiocarboxylated (-COSH) at its C-terminus by the MOCS3/UBA4 homolog. The sulfur is then transferred to tRNA to form 2-thiolation of mcm(5)S(2)U. Also acts as a ubiquitin-like protein (UBL) that is covalently conjugated via an isopeptide bond to lysine residues of target proteins. The thiocarboxylated form serves as substrate for conjugation and oxidative stress specifically induces the formation of UBL-protein conjugates.</text>
</comment>
<dbReference type="EMBL" id="MPUH01000860">
    <property type="protein sequence ID" value="OMJ72948.1"/>
    <property type="molecule type" value="Genomic_DNA"/>
</dbReference>
<dbReference type="InterPro" id="IPR015221">
    <property type="entry name" value="Urm1"/>
</dbReference>
<comment type="caution">
    <text evidence="7">The sequence shown here is derived from an EMBL/GenBank/DDBJ whole genome shotgun (WGS) entry which is preliminary data.</text>
</comment>
<keyword evidence="8" id="KW-1185">Reference proteome</keyword>
<evidence type="ECO:0000256" key="4">
    <source>
        <dbReference type="ARBA" id="ARBA00022786"/>
    </source>
</evidence>
<dbReference type="PIRSF" id="PIRSF037379">
    <property type="entry name" value="Ubiquitin-related_modifier_1"/>
    <property type="match status" value="1"/>
</dbReference>
<keyword evidence="4 5" id="KW-0833">Ubl conjugation pathway</keyword>
<dbReference type="PANTHER" id="PTHR14986">
    <property type="entry name" value="RURM1 PROTEIN"/>
    <property type="match status" value="1"/>
</dbReference>
<dbReference type="AlphaFoldDB" id="A0A1R2B836"/>
<dbReference type="InterPro" id="IPR012675">
    <property type="entry name" value="Beta-grasp_dom_sf"/>
</dbReference>
<evidence type="ECO:0000313" key="8">
    <source>
        <dbReference type="Proteomes" id="UP000187209"/>
    </source>
</evidence>
<feature type="modified residue" description="1-thioglycine" evidence="5">
    <location>
        <position position="94"/>
    </location>
</feature>
<protein>
    <recommendedName>
        <fullName evidence="5">Ubiquitin-related modifier 1 homolog</fullName>
    </recommendedName>
</protein>
<organism evidence="7 8">
    <name type="scientific">Stentor coeruleus</name>
    <dbReference type="NCBI Taxonomy" id="5963"/>
    <lineage>
        <taxon>Eukaryota</taxon>
        <taxon>Sar</taxon>
        <taxon>Alveolata</taxon>
        <taxon>Ciliophora</taxon>
        <taxon>Postciliodesmatophora</taxon>
        <taxon>Heterotrichea</taxon>
        <taxon>Heterotrichida</taxon>
        <taxon>Stentoridae</taxon>
        <taxon>Stentor</taxon>
    </lineage>
</organism>
<comment type="pathway">
    <text evidence="5 6">tRNA modification; 5-methoxycarbonylmethyl-2-thiouridine-tRNA biosynthesis.</text>
</comment>
<reference evidence="7 8" key="1">
    <citation type="submission" date="2016-11" db="EMBL/GenBank/DDBJ databases">
        <title>The macronuclear genome of Stentor coeruleus: a giant cell with tiny introns.</title>
        <authorList>
            <person name="Slabodnick M."/>
            <person name="Ruby J.G."/>
            <person name="Reiff S.B."/>
            <person name="Swart E.C."/>
            <person name="Gosai S."/>
            <person name="Prabakaran S."/>
            <person name="Witkowska E."/>
            <person name="Larue G.E."/>
            <person name="Fisher S."/>
            <person name="Freeman R.M."/>
            <person name="Gunawardena J."/>
            <person name="Chu W."/>
            <person name="Stover N.A."/>
            <person name="Gregory B.D."/>
            <person name="Nowacki M."/>
            <person name="Derisi J."/>
            <person name="Roy S.W."/>
            <person name="Marshall W.F."/>
            <person name="Sood P."/>
        </authorList>
    </citation>
    <scope>NUCLEOTIDE SEQUENCE [LARGE SCALE GENOMIC DNA]</scope>
    <source>
        <strain evidence="7">WM001</strain>
    </source>
</reference>
<dbReference type="HAMAP" id="MF_03048">
    <property type="entry name" value="Urm1"/>
    <property type="match status" value="1"/>
</dbReference>
<comment type="subcellular location">
    <subcellularLocation>
        <location evidence="5 6">Cytoplasm</location>
    </subcellularLocation>
</comment>
<feature type="cross-link" description="Glycyl lysine isopeptide (Gly-Lys) (interchain with K-? in acceptor proteins)" evidence="5">
    <location>
        <position position="94"/>
    </location>
</feature>
<dbReference type="OrthoDB" id="10248987at2759"/>
<dbReference type="InterPro" id="IPR016155">
    <property type="entry name" value="Mopterin_synth/thiamin_S_b"/>
</dbReference>
<keyword evidence="3 5" id="KW-0819">tRNA processing</keyword>
<dbReference type="Pfam" id="PF09138">
    <property type="entry name" value="Urm1"/>
    <property type="match status" value="1"/>
</dbReference>